<dbReference type="GO" id="GO:0042910">
    <property type="term" value="F:xenobiotic transmembrane transporter activity"/>
    <property type="evidence" value="ECO:0007669"/>
    <property type="project" value="InterPro"/>
</dbReference>
<dbReference type="GO" id="GO:0005886">
    <property type="term" value="C:plasma membrane"/>
    <property type="evidence" value="ECO:0007669"/>
    <property type="project" value="UniProtKB-SubCell"/>
</dbReference>
<dbReference type="PANTHER" id="PTHR43823:SF3">
    <property type="entry name" value="MULTIDRUG EXPORT PROTEIN MEPA"/>
    <property type="match status" value="1"/>
</dbReference>
<feature type="transmembrane region" description="Helical" evidence="10">
    <location>
        <begin position="159"/>
        <end position="180"/>
    </location>
</feature>
<evidence type="ECO:0000256" key="10">
    <source>
        <dbReference type="SAM" id="Phobius"/>
    </source>
</evidence>
<dbReference type="PANTHER" id="PTHR43823">
    <property type="entry name" value="SPORULATION PROTEIN YKVU"/>
    <property type="match status" value="1"/>
</dbReference>
<keyword evidence="8 10" id="KW-0472">Membrane</keyword>
<evidence type="ECO:0000256" key="2">
    <source>
        <dbReference type="ARBA" id="ARBA00008417"/>
    </source>
</evidence>
<dbReference type="PROSITE" id="PS51257">
    <property type="entry name" value="PROKAR_LIPOPROTEIN"/>
    <property type="match status" value="1"/>
</dbReference>
<dbReference type="Proteomes" id="UP001169242">
    <property type="component" value="Unassembled WGS sequence"/>
</dbReference>
<evidence type="ECO:0000256" key="6">
    <source>
        <dbReference type="ARBA" id="ARBA00022692"/>
    </source>
</evidence>
<feature type="transmembrane region" description="Helical" evidence="10">
    <location>
        <begin position="12"/>
        <end position="35"/>
    </location>
</feature>
<organism evidence="11 12">
    <name type="scientific">Holtiella tumoricola</name>
    <dbReference type="NCBI Taxonomy" id="3018743"/>
    <lineage>
        <taxon>Bacteria</taxon>
        <taxon>Bacillati</taxon>
        <taxon>Bacillota</taxon>
        <taxon>Clostridia</taxon>
        <taxon>Lachnospirales</taxon>
        <taxon>Cellulosilyticaceae</taxon>
        <taxon>Holtiella</taxon>
    </lineage>
</organism>
<keyword evidence="5" id="KW-1003">Cell membrane</keyword>
<evidence type="ECO:0000256" key="1">
    <source>
        <dbReference type="ARBA" id="ARBA00004651"/>
    </source>
</evidence>
<keyword evidence="4" id="KW-0813">Transport</keyword>
<comment type="caution">
    <text evidence="11">The sequence shown here is derived from an EMBL/GenBank/DDBJ whole genome shotgun (WGS) entry which is preliminary data.</text>
</comment>
<dbReference type="GO" id="GO:0046677">
    <property type="term" value="P:response to antibiotic"/>
    <property type="evidence" value="ECO:0007669"/>
    <property type="project" value="UniProtKB-KW"/>
</dbReference>
<evidence type="ECO:0000313" key="12">
    <source>
        <dbReference type="Proteomes" id="UP001169242"/>
    </source>
</evidence>
<dbReference type="AlphaFoldDB" id="A0AA42DPV5"/>
<dbReference type="CDD" id="cd13143">
    <property type="entry name" value="MATE_MepA_like"/>
    <property type="match status" value="1"/>
</dbReference>
<proteinExistence type="inferred from homology"/>
<evidence type="ECO:0000256" key="3">
    <source>
        <dbReference type="ARBA" id="ARBA00022106"/>
    </source>
</evidence>
<evidence type="ECO:0000256" key="9">
    <source>
        <dbReference type="ARBA" id="ARBA00023251"/>
    </source>
</evidence>
<dbReference type="InterPro" id="IPR051327">
    <property type="entry name" value="MATE_MepA_subfamily"/>
</dbReference>
<feature type="transmembrane region" description="Helical" evidence="10">
    <location>
        <begin position="87"/>
        <end position="110"/>
    </location>
</feature>
<evidence type="ECO:0000313" key="11">
    <source>
        <dbReference type="EMBL" id="MDA3732985.1"/>
    </source>
</evidence>
<dbReference type="RefSeq" id="WP_271012929.1">
    <property type="nucleotide sequence ID" value="NZ_JAQIFT010000058.1"/>
</dbReference>
<feature type="transmembrane region" description="Helical" evidence="10">
    <location>
        <begin position="262"/>
        <end position="286"/>
    </location>
</feature>
<evidence type="ECO:0000256" key="5">
    <source>
        <dbReference type="ARBA" id="ARBA00022475"/>
    </source>
</evidence>
<reference evidence="11" key="1">
    <citation type="journal article" date="2023" name="Int. J. Syst. Evol. Microbiol.">
        <title>&lt;i&gt;Holtiella tumoricola&lt;/i&gt; gen. nov. sp. nov., isolated from a human clinical sample.</title>
        <authorList>
            <person name="Allen-Vercoe E."/>
            <person name="Daigneault M.C."/>
            <person name="Vancuren S.J."/>
            <person name="Cochrane K."/>
            <person name="O'Neal L.L."/>
            <person name="Sankaranarayanan K."/>
            <person name="Lawson P.A."/>
        </authorList>
    </citation>
    <scope>NUCLEOTIDE SEQUENCE</scope>
    <source>
        <strain evidence="11">CC70A</strain>
    </source>
</reference>
<evidence type="ECO:0000256" key="4">
    <source>
        <dbReference type="ARBA" id="ARBA00022448"/>
    </source>
</evidence>
<keyword evidence="6 10" id="KW-0812">Transmembrane</keyword>
<dbReference type="InterPro" id="IPR048279">
    <property type="entry name" value="MdtK-like"/>
</dbReference>
<feature type="transmembrane region" description="Helical" evidence="10">
    <location>
        <begin position="387"/>
        <end position="405"/>
    </location>
</feature>
<sequence>MKNNHTLKTFMSYVILNMLGMLGISCYILADTYFIANGIGADALTALNLALPIFGLMNGMGLLLGIGSGTRYTILMARNKKKEANQVFSQTIMIGLGIGLVLSIIGLMGARTICGWLGADAVTFNMMNSYLKTILSLAPFFILNHIIICFVRNDKGPKLAMMAMVVGSLINIILDYVFIYSLGMGMFGAAFATGIAPMISIGILSTHFFKEHNSLRFVKCKVQISTIKDSCSLGLSAFVTELSTGIVLLVFNLVILKLAGNVAVAAYGIIANISLVCLALFTGIAQGIQPLMSRYYGDGDMKKVYQVLKYALCLAVGLGVILYIGIYIFANPLAAVFNKEQNLMLAELAIAGMHIYFIGIIFAGINIVGAAYLSAIEETKKGFSVSILRGLVVIVPSVIGLAMLFGLNGVWISFVFTETITACFAIAIMYNGYKVKELTSF</sequence>
<feature type="transmembrane region" description="Helical" evidence="10">
    <location>
        <begin position="186"/>
        <end position="209"/>
    </location>
</feature>
<comment type="subcellular location">
    <subcellularLocation>
        <location evidence="1">Cell membrane</location>
        <topology evidence="1">Multi-pass membrane protein</topology>
    </subcellularLocation>
</comment>
<keyword evidence="9" id="KW-0046">Antibiotic resistance</keyword>
<dbReference type="InterPro" id="IPR045070">
    <property type="entry name" value="MATE_MepA-like"/>
</dbReference>
<protein>
    <recommendedName>
        <fullName evidence="3">Multidrug export protein MepA</fullName>
    </recommendedName>
</protein>
<feature type="transmembrane region" description="Helical" evidence="10">
    <location>
        <begin position="130"/>
        <end position="152"/>
    </location>
</feature>
<evidence type="ECO:0000256" key="8">
    <source>
        <dbReference type="ARBA" id="ARBA00023136"/>
    </source>
</evidence>
<feature type="transmembrane region" description="Helical" evidence="10">
    <location>
        <begin position="230"/>
        <end position="256"/>
    </location>
</feature>
<dbReference type="InterPro" id="IPR002528">
    <property type="entry name" value="MATE_fam"/>
</dbReference>
<accession>A0AA42DPV5</accession>
<feature type="transmembrane region" description="Helical" evidence="10">
    <location>
        <begin position="47"/>
        <end position="66"/>
    </location>
</feature>
<dbReference type="GO" id="GO:0015297">
    <property type="term" value="F:antiporter activity"/>
    <property type="evidence" value="ECO:0007669"/>
    <property type="project" value="InterPro"/>
</dbReference>
<keyword evidence="12" id="KW-1185">Reference proteome</keyword>
<dbReference type="NCBIfam" id="TIGR00797">
    <property type="entry name" value="matE"/>
    <property type="match status" value="1"/>
</dbReference>
<dbReference type="Pfam" id="PF01554">
    <property type="entry name" value="MatE"/>
    <property type="match status" value="2"/>
</dbReference>
<feature type="transmembrane region" description="Helical" evidence="10">
    <location>
        <begin position="350"/>
        <end position="375"/>
    </location>
</feature>
<feature type="transmembrane region" description="Helical" evidence="10">
    <location>
        <begin position="411"/>
        <end position="433"/>
    </location>
</feature>
<feature type="transmembrane region" description="Helical" evidence="10">
    <location>
        <begin position="307"/>
        <end position="330"/>
    </location>
</feature>
<dbReference type="EMBL" id="JAQIFT010000058">
    <property type="protein sequence ID" value="MDA3732985.1"/>
    <property type="molecule type" value="Genomic_DNA"/>
</dbReference>
<comment type="similarity">
    <text evidence="2">Belongs to the multi antimicrobial extrusion (MATE) (TC 2.A.66.1) family. MepA subfamily.</text>
</comment>
<name>A0AA42DPV5_9FIRM</name>
<evidence type="ECO:0000256" key="7">
    <source>
        <dbReference type="ARBA" id="ARBA00022989"/>
    </source>
</evidence>
<gene>
    <name evidence="11" type="ORF">PBV87_16025</name>
</gene>
<keyword evidence="7 10" id="KW-1133">Transmembrane helix</keyword>
<dbReference type="PIRSF" id="PIRSF006603">
    <property type="entry name" value="DinF"/>
    <property type="match status" value="1"/>
</dbReference>